<comment type="caution">
    <text evidence="2">The sequence shown here is derived from an EMBL/GenBank/DDBJ whole genome shotgun (WGS) entry which is preliminary data.</text>
</comment>
<keyword evidence="3" id="KW-1185">Reference proteome</keyword>
<proteinExistence type="predicted"/>
<dbReference type="RefSeq" id="WP_322187677.1">
    <property type="nucleotide sequence ID" value="NZ_JAXLPB010000004.1"/>
</dbReference>
<accession>A0ABU5I469</accession>
<dbReference type="Proteomes" id="UP001294412">
    <property type="component" value="Unassembled WGS sequence"/>
</dbReference>
<reference evidence="2 3" key="1">
    <citation type="submission" date="2023-12" db="EMBL/GenBank/DDBJ databases">
        <title>Description of Novel Strain Fulvimarina sp. 2208YS6-2-32 isolated from Uroteuthis (Photololigo) edulis.</title>
        <authorList>
            <person name="Park J.-S."/>
        </authorList>
    </citation>
    <scope>NUCLEOTIDE SEQUENCE [LARGE SCALE GENOMIC DNA]</scope>
    <source>
        <strain evidence="2 3">2208YS6-2-32</strain>
    </source>
</reference>
<dbReference type="Pfam" id="PF21834">
    <property type="entry name" value="DUF6894"/>
    <property type="match status" value="1"/>
</dbReference>
<dbReference type="EMBL" id="JAXLPB010000004">
    <property type="protein sequence ID" value="MDY8110152.1"/>
    <property type="molecule type" value="Genomic_DNA"/>
</dbReference>
<sequence length="79" mass="8660">MPIYFFNVTGSLVKPDRSGYELADEDAAWSTAIVSMGDLLRDVDGAKHDSIKTVTNVTDAFGRPLMTLSVQSHTLMVRV</sequence>
<organism evidence="2 3">
    <name type="scientific">Fulvimarina uroteuthidis</name>
    <dbReference type="NCBI Taxonomy" id="3098149"/>
    <lineage>
        <taxon>Bacteria</taxon>
        <taxon>Pseudomonadati</taxon>
        <taxon>Pseudomonadota</taxon>
        <taxon>Alphaproteobacteria</taxon>
        <taxon>Hyphomicrobiales</taxon>
        <taxon>Aurantimonadaceae</taxon>
        <taxon>Fulvimarina</taxon>
    </lineage>
</organism>
<evidence type="ECO:0000313" key="2">
    <source>
        <dbReference type="EMBL" id="MDY8110152.1"/>
    </source>
</evidence>
<protein>
    <recommendedName>
        <fullName evidence="1">DUF6894 domain-containing protein</fullName>
    </recommendedName>
</protein>
<feature type="domain" description="DUF6894" evidence="1">
    <location>
        <begin position="4"/>
        <end position="70"/>
    </location>
</feature>
<name>A0ABU5I469_9HYPH</name>
<evidence type="ECO:0000259" key="1">
    <source>
        <dbReference type="Pfam" id="PF21834"/>
    </source>
</evidence>
<dbReference type="InterPro" id="IPR054189">
    <property type="entry name" value="DUF6894"/>
</dbReference>
<evidence type="ECO:0000313" key="3">
    <source>
        <dbReference type="Proteomes" id="UP001294412"/>
    </source>
</evidence>
<gene>
    <name evidence="2" type="ORF">U0C82_13480</name>
</gene>